<dbReference type="Proteomes" id="UP000494222">
    <property type="component" value="Unassembled WGS sequence"/>
</dbReference>
<organism evidence="1 2">
    <name type="scientific">Burkholderia latens</name>
    <dbReference type="NCBI Taxonomy" id="488446"/>
    <lineage>
        <taxon>Bacteria</taxon>
        <taxon>Pseudomonadati</taxon>
        <taxon>Pseudomonadota</taxon>
        <taxon>Betaproteobacteria</taxon>
        <taxon>Burkholderiales</taxon>
        <taxon>Burkholderiaceae</taxon>
        <taxon>Burkholderia</taxon>
        <taxon>Burkholderia cepacia complex</taxon>
    </lineage>
</organism>
<evidence type="ECO:0000313" key="2">
    <source>
        <dbReference type="Proteomes" id="UP000494222"/>
    </source>
</evidence>
<sequence>MEPDRVDGRQSARFARFVDRMLEPRHLHFVLQLHPHPRAFAGVRLVRQPDLDVAAARAQRRGAGKARELFAGQVPARRLRRFEPHAELLDQRARDREQCGGIAVVEREARRIDEHEVIVRDFDVNGLDACPCMRAGVAAVRQQHVGRERRLVGGIALGRAELAGQPALVRQRALEVLAGHALDEARAGEQLFERGTVQRVQGRGRIGRRRQRERNEKMEASVVHDGAHCMANCARDRAG</sequence>
<protein>
    <submittedName>
        <fullName evidence="1">Uncharacterized protein</fullName>
    </submittedName>
</protein>
<proteinExistence type="predicted"/>
<dbReference type="AlphaFoldDB" id="A0A6P2PBH6"/>
<accession>A0A6P2PBH6</accession>
<reference evidence="1 2" key="1">
    <citation type="submission" date="2019-09" db="EMBL/GenBank/DDBJ databases">
        <authorList>
            <person name="Depoorter E."/>
        </authorList>
    </citation>
    <scope>NUCLEOTIDE SEQUENCE [LARGE SCALE GENOMIC DNA]</scope>
    <source>
        <strain evidence="1">LMG 24064</strain>
    </source>
</reference>
<name>A0A6P2PBH6_9BURK</name>
<gene>
    <name evidence="1" type="ORF">BLA24064_05005</name>
</gene>
<evidence type="ECO:0000313" key="1">
    <source>
        <dbReference type="EMBL" id="VWC04905.1"/>
    </source>
</evidence>
<dbReference type="EMBL" id="CABVPL010000048">
    <property type="protein sequence ID" value="VWC04905.1"/>
    <property type="molecule type" value="Genomic_DNA"/>
</dbReference>